<dbReference type="KEGG" id="rca:Rcas_0776"/>
<dbReference type="InterPro" id="IPR003329">
    <property type="entry name" value="Cytidylyl_trans"/>
</dbReference>
<sequence length="212" mass="24880">MLKRVVNRTARSAILHDVIVATTIEQEDETIVELCKKHGWPCFCGSINDVLDRYYKAARDYRVDVIVRITSDCPLIDPCIIDLVISKFLEKNPLDYASNTVQRSFPRGLDVEVVSFEALERAWHEDCNPLWREHVTPYIYLHPEKFALTAVVNNKDYSYMRWTVDTPEDLDFVRRVYDHFGHDNFSWKEVLAVLDEHQDWLAINSHIQQKVI</sequence>
<dbReference type="PANTHER" id="PTHR42866">
    <property type="entry name" value="3-DEOXY-MANNO-OCTULOSONATE CYTIDYLYLTRANSFERASE"/>
    <property type="match status" value="1"/>
</dbReference>
<dbReference type="STRING" id="383372.Rcas_0776"/>
<dbReference type="GO" id="GO:0005829">
    <property type="term" value="C:cytosol"/>
    <property type="evidence" value="ECO:0007669"/>
    <property type="project" value="TreeGrafter"/>
</dbReference>
<evidence type="ECO:0000313" key="2">
    <source>
        <dbReference type="Proteomes" id="UP000000263"/>
    </source>
</evidence>
<evidence type="ECO:0000313" key="1">
    <source>
        <dbReference type="EMBL" id="ABU56894.1"/>
    </source>
</evidence>
<dbReference type="CDD" id="cd02518">
    <property type="entry name" value="GT2_SpsF"/>
    <property type="match status" value="1"/>
</dbReference>
<gene>
    <name evidence="1" type="ordered locus">Rcas_0776</name>
</gene>
<reference evidence="1 2" key="1">
    <citation type="submission" date="2007-08" db="EMBL/GenBank/DDBJ databases">
        <title>Complete sequence of Roseiflexus castenholzii DSM 13941.</title>
        <authorList>
            <consortium name="US DOE Joint Genome Institute"/>
            <person name="Copeland A."/>
            <person name="Lucas S."/>
            <person name="Lapidus A."/>
            <person name="Barry K."/>
            <person name="Glavina del Rio T."/>
            <person name="Dalin E."/>
            <person name="Tice H."/>
            <person name="Pitluck S."/>
            <person name="Thompson L.S."/>
            <person name="Brettin T."/>
            <person name="Bruce D."/>
            <person name="Detter J.C."/>
            <person name="Han C."/>
            <person name="Tapia R."/>
            <person name="Schmutz J."/>
            <person name="Larimer F."/>
            <person name="Land M."/>
            <person name="Hauser L."/>
            <person name="Kyrpides N."/>
            <person name="Mikhailova N."/>
            <person name="Bryant D.A."/>
            <person name="Hanada S."/>
            <person name="Tsukatani Y."/>
            <person name="Richardson P."/>
        </authorList>
    </citation>
    <scope>NUCLEOTIDE SEQUENCE [LARGE SCALE GENOMIC DNA]</scope>
    <source>
        <strain evidence="2">DSM 13941 / HLO8</strain>
    </source>
</reference>
<dbReference type="Gene3D" id="3.90.550.10">
    <property type="entry name" value="Spore Coat Polysaccharide Biosynthesis Protein SpsA, Chain A"/>
    <property type="match status" value="1"/>
</dbReference>
<proteinExistence type="predicted"/>
<protein>
    <submittedName>
        <fullName evidence="1">Acylneuraminate cytidylyltransferase</fullName>
    </submittedName>
</protein>
<dbReference type="GO" id="GO:0016779">
    <property type="term" value="F:nucleotidyltransferase activity"/>
    <property type="evidence" value="ECO:0007669"/>
    <property type="project" value="UniProtKB-KW"/>
</dbReference>
<dbReference type="SUPFAM" id="SSF53448">
    <property type="entry name" value="Nucleotide-diphospho-sugar transferases"/>
    <property type="match status" value="1"/>
</dbReference>
<dbReference type="EMBL" id="CP000804">
    <property type="protein sequence ID" value="ABU56894.1"/>
    <property type="molecule type" value="Genomic_DNA"/>
</dbReference>
<keyword evidence="2" id="KW-1185">Reference proteome</keyword>
<organism evidence="1 2">
    <name type="scientific">Roseiflexus castenholzii (strain DSM 13941 / HLO8)</name>
    <dbReference type="NCBI Taxonomy" id="383372"/>
    <lineage>
        <taxon>Bacteria</taxon>
        <taxon>Bacillati</taxon>
        <taxon>Chloroflexota</taxon>
        <taxon>Chloroflexia</taxon>
        <taxon>Chloroflexales</taxon>
        <taxon>Roseiflexineae</taxon>
        <taxon>Roseiflexaceae</taxon>
        <taxon>Roseiflexus</taxon>
    </lineage>
</organism>
<dbReference type="HOGENOM" id="CLU_072501_0_0_0"/>
<dbReference type="eggNOG" id="COG1861">
    <property type="taxonomic scope" value="Bacteria"/>
</dbReference>
<keyword evidence="1" id="KW-0808">Transferase</keyword>
<accession>A7NHE7</accession>
<keyword evidence="1" id="KW-0548">Nucleotidyltransferase</keyword>
<dbReference type="Pfam" id="PF02348">
    <property type="entry name" value="CTP_transf_3"/>
    <property type="match status" value="1"/>
</dbReference>
<name>A7NHE7_ROSCS</name>
<dbReference type="AlphaFoldDB" id="A7NHE7"/>
<dbReference type="Proteomes" id="UP000000263">
    <property type="component" value="Chromosome"/>
</dbReference>
<dbReference type="PANTHER" id="PTHR42866:SF1">
    <property type="entry name" value="SPORE COAT POLYSACCHARIDE BIOSYNTHESIS PROTEIN SPSF"/>
    <property type="match status" value="1"/>
</dbReference>
<dbReference type="InterPro" id="IPR029044">
    <property type="entry name" value="Nucleotide-diphossugar_trans"/>
</dbReference>